<dbReference type="InterPro" id="IPR002078">
    <property type="entry name" value="Sigma_54_int"/>
</dbReference>
<evidence type="ECO:0000256" key="5">
    <source>
        <dbReference type="ARBA" id="ARBA00022840"/>
    </source>
</evidence>
<dbReference type="InterPro" id="IPR009057">
    <property type="entry name" value="Homeodomain-like_sf"/>
</dbReference>
<evidence type="ECO:0000313" key="13">
    <source>
        <dbReference type="EMBL" id="HGZ42128.1"/>
    </source>
</evidence>
<dbReference type="GO" id="GO:0005737">
    <property type="term" value="C:cytoplasm"/>
    <property type="evidence" value="ECO:0007669"/>
    <property type="project" value="UniProtKB-SubCell"/>
</dbReference>
<dbReference type="SMART" id="SM00382">
    <property type="entry name" value="AAA"/>
    <property type="match status" value="1"/>
</dbReference>
<evidence type="ECO:0000259" key="11">
    <source>
        <dbReference type="PROSITE" id="PS50045"/>
    </source>
</evidence>
<name>A0A832MLS5_UNCEI</name>
<dbReference type="Gene3D" id="1.10.10.60">
    <property type="entry name" value="Homeodomain-like"/>
    <property type="match status" value="1"/>
</dbReference>
<keyword evidence="9" id="KW-0804">Transcription</keyword>
<keyword evidence="5" id="KW-0067">ATP-binding</keyword>
<proteinExistence type="predicted"/>
<dbReference type="InterPro" id="IPR027417">
    <property type="entry name" value="P-loop_NTPase"/>
</dbReference>
<dbReference type="Pfam" id="PF02954">
    <property type="entry name" value="HTH_8"/>
    <property type="match status" value="1"/>
</dbReference>
<keyword evidence="2" id="KW-0963">Cytoplasm</keyword>
<organism evidence="13">
    <name type="scientific">Eiseniibacteriota bacterium</name>
    <dbReference type="NCBI Taxonomy" id="2212470"/>
    <lineage>
        <taxon>Bacteria</taxon>
        <taxon>Candidatus Eiseniibacteriota</taxon>
    </lineage>
</organism>
<dbReference type="EMBL" id="DSQF01000003">
    <property type="protein sequence ID" value="HGZ42128.1"/>
    <property type="molecule type" value="Genomic_DNA"/>
</dbReference>
<dbReference type="InterPro" id="IPR025662">
    <property type="entry name" value="Sigma_54_int_dom_ATP-bd_1"/>
</dbReference>
<dbReference type="GO" id="GO:0005524">
    <property type="term" value="F:ATP binding"/>
    <property type="evidence" value="ECO:0007669"/>
    <property type="project" value="UniProtKB-KW"/>
</dbReference>
<dbReference type="AlphaFoldDB" id="A0A832MLS5"/>
<evidence type="ECO:0000256" key="3">
    <source>
        <dbReference type="ARBA" id="ARBA00022553"/>
    </source>
</evidence>
<keyword evidence="7" id="KW-0238">DNA-binding</keyword>
<gene>
    <name evidence="13" type="ORF">ENR23_01655</name>
</gene>
<keyword evidence="6" id="KW-0805">Transcription regulation</keyword>
<sequence length="466" mass="52262">MKIQVLVVDDELLIRKSLSKVLRTRGYAVELASTGAEGLEKISAVRPQVMILDMRLPDTDGLSVLREARTRDPLLQVIVITAFGDVQTAVDAMKLGACDFLRKPYEMEDIVLAVQGAARTFRQATELDHYRRQAWRQYSDEEIIGDSGPMHRVRELIDKVVRSKATSVLITGESGTGKELVARAIHYRGDRAQAPLMEVNCSSFHEHLLENELFGHERGAFTDAGDTKKGLVELCDGGTLFLDEVADMTLPTQAKLLRFIDHRNFKRVGGAQDISVDIRIVAATNKDLEEEVRAGRFRADLYFRLKVVSIHLPPLRERDADILLLARHFLRDFSRKFQKRFSDLTPECAQVLLRYRWPGNVRELKNLIERVVLLEEGERLAPEHLPAELLGRRAAGAPASARAAHAGEGDALPTLAQIEADHIGEVLRLTAGNKSRAARILGISRQGLIEKLRRLRLEEAIDRQVS</sequence>
<dbReference type="Gene3D" id="3.40.50.2300">
    <property type="match status" value="1"/>
</dbReference>
<dbReference type="PRINTS" id="PR01590">
    <property type="entry name" value="HTHFIS"/>
</dbReference>
<evidence type="ECO:0000256" key="10">
    <source>
        <dbReference type="PROSITE-ProRule" id="PRU00169"/>
    </source>
</evidence>
<dbReference type="InterPro" id="IPR001789">
    <property type="entry name" value="Sig_transdc_resp-reg_receiver"/>
</dbReference>
<dbReference type="Gene3D" id="1.10.8.60">
    <property type="match status" value="1"/>
</dbReference>
<dbReference type="InterPro" id="IPR058031">
    <property type="entry name" value="AAA_lid_NorR"/>
</dbReference>
<dbReference type="PANTHER" id="PTHR32071">
    <property type="entry name" value="TRANSCRIPTIONAL REGULATORY PROTEIN"/>
    <property type="match status" value="1"/>
</dbReference>
<dbReference type="PROSITE" id="PS50110">
    <property type="entry name" value="RESPONSE_REGULATORY"/>
    <property type="match status" value="1"/>
</dbReference>
<evidence type="ECO:0000259" key="12">
    <source>
        <dbReference type="PROSITE" id="PS50110"/>
    </source>
</evidence>
<feature type="domain" description="Response regulatory" evidence="12">
    <location>
        <begin position="4"/>
        <end position="118"/>
    </location>
</feature>
<evidence type="ECO:0000256" key="1">
    <source>
        <dbReference type="ARBA" id="ARBA00004496"/>
    </source>
</evidence>
<evidence type="ECO:0000256" key="6">
    <source>
        <dbReference type="ARBA" id="ARBA00023015"/>
    </source>
</evidence>
<keyword evidence="4" id="KW-0547">Nucleotide-binding</keyword>
<dbReference type="SUPFAM" id="SSF46689">
    <property type="entry name" value="Homeodomain-like"/>
    <property type="match status" value="1"/>
</dbReference>
<dbReference type="InterPro" id="IPR011006">
    <property type="entry name" value="CheY-like_superfamily"/>
</dbReference>
<dbReference type="InterPro" id="IPR002197">
    <property type="entry name" value="HTH_Fis"/>
</dbReference>
<evidence type="ECO:0000256" key="9">
    <source>
        <dbReference type="ARBA" id="ARBA00023163"/>
    </source>
</evidence>
<dbReference type="Pfam" id="PF25601">
    <property type="entry name" value="AAA_lid_14"/>
    <property type="match status" value="1"/>
</dbReference>
<dbReference type="Pfam" id="PF00072">
    <property type="entry name" value="Response_reg"/>
    <property type="match status" value="1"/>
</dbReference>
<feature type="modified residue" description="4-aspartylphosphate" evidence="10">
    <location>
        <position position="53"/>
    </location>
</feature>
<dbReference type="PROSITE" id="PS50045">
    <property type="entry name" value="SIGMA54_INTERACT_4"/>
    <property type="match status" value="1"/>
</dbReference>
<keyword evidence="8" id="KW-0010">Activator</keyword>
<keyword evidence="3 10" id="KW-0597">Phosphoprotein</keyword>
<dbReference type="SUPFAM" id="SSF52540">
    <property type="entry name" value="P-loop containing nucleoside triphosphate hydrolases"/>
    <property type="match status" value="1"/>
</dbReference>
<comment type="subcellular location">
    <subcellularLocation>
        <location evidence="1">Cytoplasm</location>
    </subcellularLocation>
</comment>
<dbReference type="FunFam" id="3.40.50.2300:FF:000018">
    <property type="entry name" value="DNA-binding transcriptional regulator NtrC"/>
    <property type="match status" value="1"/>
</dbReference>
<dbReference type="GO" id="GO:0006355">
    <property type="term" value="P:regulation of DNA-templated transcription"/>
    <property type="evidence" value="ECO:0007669"/>
    <property type="project" value="InterPro"/>
</dbReference>
<evidence type="ECO:0000256" key="7">
    <source>
        <dbReference type="ARBA" id="ARBA00023125"/>
    </source>
</evidence>
<dbReference type="InterPro" id="IPR003593">
    <property type="entry name" value="AAA+_ATPase"/>
</dbReference>
<feature type="domain" description="Sigma-54 factor interaction" evidence="11">
    <location>
        <begin position="143"/>
        <end position="373"/>
    </location>
</feature>
<dbReference type="SMART" id="SM00448">
    <property type="entry name" value="REC"/>
    <property type="match status" value="1"/>
</dbReference>
<dbReference type="FunFam" id="1.10.8.60:FF:000014">
    <property type="entry name" value="DNA-binding transcriptional regulator NtrC"/>
    <property type="match status" value="1"/>
</dbReference>
<dbReference type="GO" id="GO:0043565">
    <property type="term" value="F:sequence-specific DNA binding"/>
    <property type="evidence" value="ECO:0007669"/>
    <property type="project" value="InterPro"/>
</dbReference>
<dbReference type="Pfam" id="PF00158">
    <property type="entry name" value="Sigma54_activat"/>
    <property type="match status" value="1"/>
</dbReference>
<evidence type="ECO:0000256" key="2">
    <source>
        <dbReference type="ARBA" id="ARBA00022490"/>
    </source>
</evidence>
<comment type="caution">
    <text evidence="13">The sequence shown here is derived from an EMBL/GenBank/DDBJ whole genome shotgun (WGS) entry which is preliminary data.</text>
</comment>
<dbReference type="SUPFAM" id="SSF52172">
    <property type="entry name" value="CheY-like"/>
    <property type="match status" value="1"/>
</dbReference>
<dbReference type="InterPro" id="IPR025944">
    <property type="entry name" value="Sigma_54_int_dom_CS"/>
</dbReference>
<evidence type="ECO:0000256" key="8">
    <source>
        <dbReference type="ARBA" id="ARBA00023159"/>
    </source>
</evidence>
<dbReference type="PANTHER" id="PTHR32071:SF119">
    <property type="entry name" value="SIGMA L-DEPENDENT TRANSCRIPTIONAL REGULATOR YPLP-RELATED"/>
    <property type="match status" value="1"/>
</dbReference>
<dbReference type="CDD" id="cd00009">
    <property type="entry name" value="AAA"/>
    <property type="match status" value="1"/>
</dbReference>
<dbReference type="FunFam" id="3.40.50.300:FF:000006">
    <property type="entry name" value="DNA-binding transcriptional regulator NtrC"/>
    <property type="match status" value="1"/>
</dbReference>
<evidence type="ECO:0000256" key="4">
    <source>
        <dbReference type="ARBA" id="ARBA00022741"/>
    </source>
</evidence>
<dbReference type="PROSITE" id="PS00675">
    <property type="entry name" value="SIGMA54_INTERACT_1"/>
    <property type="match status" value="1"/>
</dbReference>
<accession>A0A832MLS5</accession>
<dbReference type="GO" id="GO:0000160">
    <property type="term" value="P:phosphorelay signal transduction system"/>
    <property type="evidence" value="ECO:0007669"/>
    <property type="project" value="InterPro"/>
</dbReference>
<protein>
    <submittedName>
        <fullName evidence="13">Sigma-54-dependent Fis family transcriptional regulator</fullName>
    </submittedName>
</protein>
<dbReference type="PROSITE" id="PS00688">
    <property type="entry name" value="SIGMA54_INTERACT_3"/>
    <property type="match status" value="1"/>
</dbReference>
<reference evidence="13" key="1">
    <citation type="journal article" date="2020" name="mSystems">
        <title>Genome- and Community-Level Interaction Insights into Carbon Utilization and Element Cycling Functions of Hydrothermarchaeota in Hydrothermal Sediment.</title>
        <authorList>
            <person name="Zhou Z."/>
            <person name="Liu Y."/>
            <person name="Xu W."/>
            <person name="Pan J."/>
            <person name="Luo Z.H."/>
            <person name="Li M."/>
        </authorList>
    </citation>
    <scope>NUCLEOTIDE SEQUENCE [LARGE SCALE GENOMIC DNA]</scope>
    <source>
        <strain evidence="13">SpSt-381</strain>
    </source>
</reference>
<dbReference type="Gene3D" id="3.40.50.300">
    <property type="entry name" value="P-loop containing nucleotide triphosphate hydrolases"/>
    <property type="match status" value="1"/>
</dbReference>